<dbReference type="PROSITE" id="PS00623">
    <property type="entry name" value="GMC_OXRED_1"/>
    <property type="match status" value="1"/>
</dbReference>
<evidence type="ECO:0000259" key="11">
    <source>
        <dbReference type="PROSITE" id="PS00624"/>
    </source>
</evidence>
<keyword evidence="3 8" id="KW-0285">Flavoprotein</keyword>
<feature type="signal peptide" evidence="9">
    <location>
        <begin position="1"/>
        <end position="20"/>
    </location>
</feature>
<dbReference type="Gene3D" id="4.10.450.10">
    <property type="entry name" value="Glucose Oxidase, domain 2"/>
    <property type="match status" value="1"/>
</dbReference>
<keyword evidence="13" id="KW-1185">Reference proteome</keyword>
<dbReference type="SUPFAM" id="SSF54373">
    <property type="entry name" value="FAD-linked reductases, C-terminal domain"/>
    <property type="match status" value="1"/>
</dbReference>
<evidence type="ECO:0000256" key="4">
    <source>
        <dbReference type="ARBA" id="ARBA00022827"/>
    </source>
</evidence>
<dbReference type="KEGG" id="mbe:MBM_04456"/>
<keyword evidence="5" id="KW-0560">Oxidoreductase</keyword>
<comment type="similarity">
    <text evidence="2 8">Belongs to the GMC oxidoreductase family.</text>
</comment>
<comment type="cofactor">
    <cofactor evidence="1 7">
        <name>FAD</name>
        <dbReference type="ChEBI" id="CHEBI:57692"/>
    </cofactor>
</comment>
<feature type="domain" description="Glucose-methanol-choline oxidoreductase N-terminal" evidence="11">
    <location>
        <begin position="309"/>
        <end position="323"/>
    </location>
</feature>
<keyword evidence="9" id="KW-0732">Signal</keyword>
<protein>
    <submittedName>
        <fullName evidence="12">Glucose oxidase</fullName>
    </submittedName>
</protein>
<dbReference type="PANTHER" id="PTHR11552">
    <property type="entry name" value="GLUCOSE-METHANOL-CHOLINE GMC OXIDOREDUCTASE"/>
    <property type="match status" value="1"/>
</dbReference>
<organism evidence="12 13">
    <name type="scientific">Marssonina brunnea f. sp. multigermtubi (strain MB_m1)</name>
    <name type="common">Marssonina leaf spot fungus</name>
    <dbReference type="NCBI Taxonomy" id="1072389"/>
    <lineage>
        <taxon>Eukaryota</taxon>
        <taxon>Fungi</taxon>
        <taxon>Dikarya</taxon>
        <taxon>Ascomycota</taxon>
        <taxon>Pezizomycotina</taxon>
        <taxon>Leotiomycetes</taxon>
        <taxon>Helotiales</taxon>
        <taxon>Drepanopezizaceae</taxon>
        <taxon>Drepanopeziza</taxon>
    </lineage>
</organism>
<dbReference type="eggNOG" id="KOG1238">
    <property type="taxonomic scope" value="Eukaryota"/>
</dbReference>
<dbReference type="Pfam" id="PF05199">
    <property type="entry name" value="GMC_oxred_C"/>
    <property type="match status" value="1"/>
</dbReference>
<gene>
    <name evidence="12" type="ORF">MBM_04456</name>
</gene>
<dbReference type="OrthoDB" id="269227at2759"/>
<dbReference type="InterPro" id="IPR000172">
    <property type="entry name" value="GMC_OxRdtase_N"/>
</dbReference>
<feature type="domain" description="Glucose-methanol-choline oxidoreductase N-terminal" evidence="10">
    <location>
        <begin position="105"/>
        <end position="128"/>
    </location>
</feature>
<evidence type="ECO:0000256" key="6">
    <source>
        <dbReference type="PIRSR" id="PIRSR000137-1"/>
    </source>
</evidence>
<evidence type="ECO:0000256" key="7">
    <source>
        <dbReference type="PIRSR" id="PIRSR000137-2"/>
    </source>
</evidence>
<feature type="active site" description="Proton acceptor" evidence="6">
    <location>
        <position position="582"/>
    </location>
</feature>
<evidence type="ECO:0000256" key="2">
    <source>
        <dbReference type="ARBA" id="ARBA00010790"/>
    </source>
</evidence>
<dbReference type="EMBL" id="JH921436">
    <property type="protein sequence ID" value="EKD17595.1"/>
    <property type="molecule type" value="Genomic_DNA"/>
</dbReference>
<evidence type="ECO:0000313" key="12">
    <source>
        <dbReference type="EMBL" id="EKD17595.1"/>
    </source>
</evidence>
<dbReference type="AlphaFoldDB" id="K1WIY0"/>
<dbReference type="InParanoid" id="K1WIY0"/>
<proteinExistence type="inferred from homology"/>
<evidence type="ECO:0000256" key="8">
    <source>
        <dbReference type="RuleBase" id="RU003968"/>
    </source>
</evidence>
<dbReference type="PIRSF" id="PIRSF000137">
    <property type="entry name" value="Alcohol_oxidase"/>
    <property type="match status" value="1"/>
</dbReference>
<dbReference type="Pfam" id="PF00732">
    <property type="entry name" value="GMC_oxred_N"/>
    <property type="match status" value="1"/>
</dbReference>
<evidence type="ECO:0000256" key="3">
    <source>
        <dbReference type="ARBA" id="ARBA00022630"/>
    </source>
</evidence>
<dbReference type="OMA" id="LQDQMNN"/>
<accession>K1WIY0</accession>
<dbReference type="Gene3D" id="3.50.50.60">
    <property type="entry name" value="FAD/NAD(P)-binding domain"/>
    <property type="match status" value="1"/>
</dbReference>
<feature type="binding site" evidence="7">
    <location>
        <begin position="37"/>
        <end position="38"/>
    </location>
    <ligand>
        <name>FAD</name>
        <dbReference type="ChEBI" id="CHEBI:57692"/>
    </ligand>
</feature>
<evidence type="ECO:0000259" key="10">
    <source>
        <dbReference type="PROSITE" id="PS00623"/>
    </source>
</evidence>
<feature type="active site" description="Proton donor" evidence="6">
    <location>
        <position position="539"/>
    </location>
</feature>
<dbReference type="PROSITE" id="PS00624">
    <property type="entry name" value="GMC_OXRED_2"/>
    <property type="match status" value="1"/>
</dbReference>
<dbReference type="STRING" id="1072389.K1WIY0"/>
<dbReference type="Gene3D" id="3.30.560.10">
    <property type="entry name" value="Glucose Oxidase, domain 3"/>
    <property type="match status" value="1"/>
</dbReference>
<evidence type="ECO:0000256" key="1">
    <source>
        <dbReference type="ARBA" id="ARBA00001974"/>
    </source>
</evidence>
<sequence length="602" mass="64384">MAPSFTSFVHLLSLLASTQGRPTNGLTYDYVIVGAGTSGLTVANRLTELYDVTVAVIEAGSSVVDNANVTDIGGYGLAFGTDIDYQYQTVNQTYANGAPQTVRAAKAIGGTSTINGMAYTRAEDVQIDAWEALGNSGWNWEGLLPYFIKSEQFQTPAPFQVAAGITHNPSYHGFTGPVKVGYPNGINNGTIQSTINGTIQSTINETYFSIGQPWNNDVNGGKMHGITSAPRTIDQTANVREDAARAYYWPFVNRTNLVLYPNTLGNKIVWKKSAKATGGCAVAEGVEVTTANGTIATIYARKEVILSAGAVRSSALLELSGVGNPRILQPLGIEVVVELLTVGENLQDQVNNGFTFGVNLNLTGSDSYISYPTAKDMFGANYSTFAASVAAKIPSYAATVAKANNYVVAEVDLLAFFNIQYNLIFNSSVPLLEVFNSVTGSIVDMSFWSLLPFSRGSIHINSASPSDMPTINPNFFMLDFDTDIQVASGKYIRNTISKAEPLASIITGEISPGFDVLAEDADDATLATWIKNTYRSNYHPVGTTAMMSKNIGGVVSDRLVVYGTENVRVVDAGVLPFQVCGHLTSTLYAVAEKAADLIKEDM</sequence>
<evidence type="ECO:0000313" key="13">
    <source>
        <dbReference type="Proteomes" id="UP000006753"/>
    </source>
</evidence>
<dbReference type="InterPro" id="IPR036188">
    <property type="entry name" value="FAD/NAD-bd_sf"/>
</dbReference>
<evidence type="ECO:0000256" key="9">
    <source>
        <dbReference type="SAM" id="SignalP"/>
    </source>
</evidence>
<dbReference type="InterPro" id="IPR027424">
    <property type="entry name" value="Glucose_Oxidase_domain_2"/>
</dbReference>
<dbReference type="InterPro" id="IPR012132">
    <property type="entry name" value="GMC_OxRdtase"/>
</dbReference>
<dbReference type="PANTHER" id="PTHR11552:SF201">
    <property type="entry name" value="GLUCOSE-METHANOL-CHOLINE OXIDOREDUCTASE N-TERMINAL DOMAIN-CONTAINING PROTEIN"/>
    <property type="match status" value="1"/>
</dbReference>
<dbReference type="HOGENOM" id="CLU_002865_6_0_1"/>
<dbReference type="SUPFAM" id="SSF51905">
    <property type="entry name" value="FAD/NAD(P)-binding domain"/>
    <property type="match status" value="1"/>
</dbReference>
<name>K1WIY0_MARBU</name>
<dbReference type="GO" id="GO:0016614">
    <property type="term" value="F:oxidoreductase activity, acting on CH-OH group of donors"/>
    <property type="evidence" value="ECO:0007669"/>
    <property type="project" value="InterPro"/>
</dbReference>
<evidence type="ECO:0000256" key="5">
    <source>
        <dbReference type="ARBA" id="ARBA00023002"/>
    </source>
</evidence>
<feature type="chain" id="PRO_5003852909" evidence="9">
    <location>
        <begin position="21"/>
        <end position="602"/>
    </location>
</feature>
<feature type="binding site" evidence="7">
    <location>
        <position position="111"/>
    </location>
    <ligand>
        <name>FAD</name>
        <dbReference type="ChEBI" id="CHEBI:57692"/>
    </ligand>
</feature>
<dbReference type="GO" id="GO:0050660">
    <property type="term" value="F:flavin adenine dinucleotide binding"/>
    <property type="evidence" value="ECO:0007669"/>
    <property type="project" value="InterPro"/>
</dbReference>
<keyword evidence="4 7" id="KW-0274">FAD</keyword>
<reference evidence="12 13" key="1">
    <citation type="journal article" date="2012" name="BMC Genomics">
        <title>Sequencing the genome of Marssonina brunnea reveals fungus-poplar co-evolution.</title>
        <authorList>
            <person name="Zhu S."/>
            <person name="Cao Y.-Z."/>
            <person name="Jiang C."/>
            <person name="Tan B.-Y."/>
            <person name="Wang Z."/>
            <person name="Feng S."/>
            <person name="Zhang L."/>
            <person name="Su X.-H."/>
            <person name="Brejova B."/>
            <person name="Vinar T."/>
            <person name="Xu M."/>
            <person name="Wang M.-X."/>
            <person name="Zhang S.-G."/>
            <person name="Huang M.-R."/>
            <person name="Wu R."/>
            <person name="Zhou Y."/>
        </authorList>
    </citation>
    <scope>NUCLEOTIDE SEQUENCE [LARGE SCALE GENOMIC DNA]</scope>
    <source>
        <strain evidence="12 13">MB_m1</strain>
    </source>
</reference>
<dbReference type="Proteomes" id="UP000006753">
    <property type="component" value="Unassembled WGS sequence"/>
</dbReference>
<dbReference type="InterPro" id="IPR007867">
    <property type="entry name" value="GMC_OxRtase_C"/>
</dbReference>